<sequence length="390" mass="41674">MKHFTAQSPFLTPTKGKAFAHKAPTSDALSGMRLAVKDLFHMEGLPTTAGNPTWLATHNQPTETASCVSALLDAGASFVGKTITDELAYSLNGQNIHYGTPENPITPERLPGGSSSGSAVAVSGNLAEIGLGTDTGGSIRVPSSYNGLFGLRPTHGAIAADNMVALAPSFDTVGFMTRSLDELIKVAKTLLPNQQPKLAKTLIAKALIEQVEHKDALLKQLDTWANQGKLNIDESLEIDPVYWQTGATFRTLQGAEIWQNHGAWITQNDPDFAPDIASRFEWTKTISADDVSDAKAQQAKFRAWLDEQLEGAVLVLPTTPGRSPLLTMQDNELAEYRNQLLELTAIAGLCGLPQLHLPVCSIDGAPCGLSLIGPRGSDLSLLALAQDLME</sequence>
<dbReference type="InterPro" id="IPR020556">
    <property type="entry name" value="Amidase_CS"/>
</dbReference>
<dbReference type="Gene3D" id="3.90.1300.10">
    <property type="entry name" value="Amidase signature (AS) domain"/>
    <property type="match status" value="1"/>
</dbReference>
<dbReference type="GO" id="GO:0016740">
    <property type="term" value="F:transferase activity"/>
    <property type="evidence" value="ECO:0007669"/>
    <property type="project" value="UniProtKB-KW"/>
</dbReference>
<dbReference type="OrthoDB" id="8872210at2"/>
<keyword evidence="2" id="KW-0808">Transferase</keyword>
<reference evidence="2 3" key="1">
    <citation type="submission" date="2019-03" db="EMBL/GenBank/DDBJ databases">
        <title>Genomic Encyclopedia of Type Strains, Phase IV (KMG-IV): sequencing the most valuable type-strain genomes for metagenomic binning, comparative biology and taxonomic classification.</title>
        <authorList>
            <person name="Goeker M."/>
        </authorList>
    </citation>
    <scope>NUCLEOTIDE SEQUENCE [LARGE SCALE GENOMIC DNA]</scope>
    <source>
        <strain evidence="2 3">DSM 5604</strain>
    </source>
</reference>
<dbReference type="Proteomes" id="UP000295729">
    <property type="component" value="Unassembled WGS sequence"/>
</dbReference>
<keyword evidence="3" id="KW-1185">Reference proteome</keyword>
<accession>A0A4R6XAK6</accession>
<dbReference type="InterPro" id="IPR023631">
    <property type="entry name" value="Amidase_dom"/>
</dbReference>
<organism evidence="2 3">
    <name type="scientific">Marinomonas communis</name>
    <dbReference type="NCBI Taxonomy" id="28254"/>
    <lineage>
        <taxon>Bacteria</taxon>
        <taxon>Pseudomonadati</taxon>
        <taxon>Pseudomonadota</taxon>
        <taxon>Gammaproteobacteria</taxon>
        <taxon>Oceanospirillales</taxon>
        <taxon>Oceanospirillaceae</taxon>
        <taxon>Marinomonas</taxon>
    </lineage>
</organism>
<name>A0A4R6XAK6_9GAMM</name>
<dbReference type="AlphaFoldDB" id="A0A4R6XAK6"/>
<dbReference type="Pfam" id="PF01425">
    <property type="entry name" value="Amidase"/>
    <property type="match status" value="1"/>
</dbReference>
<protein>
    <submittedName>
        <fullName evidence="2">Asp-tRNA(Asn)/Glu-tRNA(Gln) amidotransferase A subunit family amidase</fullName>
    </submittedName>
</protein>
<feature type="domain" description="Amidase" evidence="1">
    <location>
        <begin position="24"/>
        <end position="213"/>
    </location>
</feature>
<proteinExistence type="predicted"/>
<dbReference type="PANTHER" id="PTHR46310">
    <property type="entry name" value="AMIDASE 1"/>
    <property type="match status" value="1"/>
</dbReference>
<evidence type="ECO:0000259" key="1">
    <source>
        <dbReference type="Pfam" id="PF01425"/>
    </source>
</evidence>
<dbReference type="InterPro" id="IPR036928">
    <property type="entry name" value="AS_sf"/>
</dbReference>
<dbReference type="PROSITE" id="PS00571">
    <property type="entry name" value="AMIDASES"/>
    <property type="match status" value="1"/>
</dbReference>
<dbReference type="SUPFAM" id="SSF75304">
    <property type="entry name" value="Amidase signature (AS) enzymes"/>
    <property type="match status" value="1"/>
</dbReference>
<dbReference type="EMBL" id="SNZA01000002">
    <property type="protein sequence ID" value="TDR13913.1"/>
    <property type="molecule type" value="Genomic_DNA"/>
</dbReference>
<dbReference type="NCBIfam" id="NF006169">
    <property type="entry name" value="PRK08310.1"/>
    <property type="match status" value="1"/>
</dbReference>
<gene>
    <name evidence="2" type="ORF">C8D85_1444</name>
</gene>
<evidence type="ECO:0000313" key="3">
    <source>
        <dbReference type="Proteomes" id="UP000295729"/>
    </source>
</evidence>
<comment type="caution">
    <text evidence="2">The sequence shown here is derived from an EMBL/GenBank/DDBJ whole genome shotgun (WGS) entry which is preliminary data.</text>
</comment>
<dbReference type="PANTHER" id="PTHR46310:SF7">
    <property type="entry name" value="AMIDASE 1"/>
    <property type="match status" value="1"/>
</dbReference>
<evidence type="ECO:0000313" key="2">
    <source>
        <dbReference type="EMBL" id="TDR13913.1"/>
    </source>
</evidence>
<dbReference type="RefSeq" id="WP_133561121.1">
    <property type="nucleotide sequence ID" value="NZ_SNZA01000002.1"/>
</dbReference>